<gene>
    <name evidence="3" type="ORF">Tco_0750312</name>
</gene>
<evidence type="ECO:0000313" key="4">
    <source>
        <dbReference type="Proteomes" id="UP001151760"/>
    </source>
</evidence>
<dbReference type="SUPFAM" id="SSF57756">
    <property type="entry name" value="Retrovirus zinc finger-like domains"/>
    <property type="match status" value="1"/>
</dbReference>
<protein>
    <submittedName>
        <fullName evidence="3">Retrovirus-related pol polyprotein from transposon TNT 1-94</fullName>
    </submittedName>
</protein>
<dbReference type="Pfam" id="PF00098">
    <property type="entry name" value="zf-CCHC"/>
    <property type="match status" value="1"/>
</dbReference>
<dbReference type="InterPro" id="IPR001878">
    <property type="entry name" value="Znf_CCHC"/>
</dbReference>
<keyword evidence="1" id="KW-0479">Metal-binding</keyword>
<keyword evidence="1" id="KW-0863">Zinc-finger</keyword>
<comment type="caution">
    <text evidence="3">The sequence shown here is derived from an EMBL/GenBank/DDBJ whole genome shotgun (WGS) entry which is preliminary data.</text>
</comment>
<dbReference type="Gene3D" id="4.10.60.10">
    <property type="entry name" value="Zinc finger, CCHC-type"/>
    <property type="match status" value="1"/>
</dbReference>
<name>A0ABQ4Z2B2_9ASTR</name>
<dbReference type="Pfam" id="PF14223">
    <property type="entry name" value="Retrotran_gag_2"/>
    <property type="match status" value="1"/>
</dbReference>
<dbReference type="SMART" id="SM00343">
    <property type="entry name" value="ZnF_C2HC"/>
    <property type="match status" value="1"/>
</dbReference>
<proteinExistence type="predicted"/>
<feature type="domain" description="CCHC-type" evidence="2">
    <location>
        <begin position="239"/>
        <end position="255"/>
    </location>
</feature>
<evidence type="ECO:0000313" key="3">
    <source>
        <dbReference type="EMBL" id="GJS83771.1"/>
    </source>
</evidence>
<organism evidence="3 4">
    <name type="scientific">Tanacetum coccineum</name>
    <dbReference type="NCBI Taxonomy" id="301880"/>
    <lineage>
        <taxon>Eukaryota</taxon>
        <taxon>Viridiplantae</taxon>
        <taxon>Streptophyta</taxon>
        <taxon>Embryophyta</taxon>
        <taxon>Tracheophyta</taxon>
        <taxon>Spermatophyta</taxon>
        <taxon>Magnoliopsida</taxon>
        <taxon>eudicotyledons</taxon>
        <taxon>Gunneridae</taxon>
        <taxon>Pentapetalae</taxon>
        <taxon>asterids</taxon>
        <taxon>campanulids</taxon>
        <taxon>Asterales</taxon>
        <taxon>Asteraceae</taxon>
        <taxon>Asteroideae</taxon>
        <taxon>Anthemideae</taxon>
        <taxon>Anthemidinae</taxon>
        <taxon>Tanacetum</taxon>
    </lineage>
</organism>
<reference evidence="3" key="1">
    <citation type="journal article" date="2022" name="Int. J. Mol. Sci.">
        <title>Draft Genome of Tanacetum Coccineum: Genomic Comparison of Closely Related Tanacetum-Family Plants.</title>
        <authorList>
            <person name="Yamashiro T."/>
            <person name="Shiraishi A."/>
            <person name="Nakayama K."/>
            <person name="Satake H."/>
        </authorList>
    </citation>
    <scope>NUCLEOTIDE SEQUENCE</scope>
</reference>
<dbReference type="EMBL" id="BQNB010010925">
    <property type="protein sequence ID" value="GJS83771.1"/>
    <property type="molecule type" value="Genomic_DNA"/>
</dbReference>
<keyword evidence="4" id="KW-1185">Reference proteome</keyword>
<evidence type="ECO:0000259" key="2">
    <source>
        <dbReference type="PROSITE" id="PS50158"/>
    </source>
</evidence>
<dbReference type="InterPro" id="IPR036875">
    <property type="entry name" value="Znf_CCHC_sf"/>
</dbReference>
<keyword evidence="1" id="KW-0862">Zinc</keyword>
<accession>A0ABQ4Z2B2</accession>
<reference evidence="3" key="2">
    <citation type="submission" date="2022-01" db="EMBL/GenBank/DDBJ databases">
        <authorList>
            <person name="Yamashiro T."/>
            <person name="Shiraishi A."/>
            <person name="Satake H."/>
            <person name="Nakayama K."/>
        </authorList>
    </citation>
    <scope>NUCLEOTIDE SEQUENCE</scope>
</reference>
<sequence>MSLSLAENVIVAGADNLPSMLDKTMYSSWASRMILYIKGLPQDIYNLMNHREEAKDIWDRVKLLIKGSEISVQEKESKLYDEFDTFTSVPGETIHSYYMRFAQLINDMHIIGMTMKPIQINTKFINHLQPEWSEFVTYVNLAKDLHSTNFDHLYAHLRKHESHANEVRQMKERFPNPFALVANTYNPSPSYTNQAHLNKAVQGRQSQGYPWNGGRSNATTIGVNRYGGTNTASQAKVIKCYNCQEEGHMARQCTKPKRPRNLAWFKEKAMLAEALESGMVLDEEQMAFLADNEESVIPPQASQEIPTLAAFQTDDIDAFNSDCDKAPSESVVLMAKLSTYINSAASENINISNDSNMISYDQYRKEIETLVIQESSSSTQQDTLIMSVIEEMTNQEAKCNKDSIVKGYVRLNNQSIERDRLIEIGFVKFISCTFGDKEMISVIEAVSR</sequence>
<dbReference type="Proteomes" id="UP001151760">
    <property type="component" value="Unassembled WGS sequence"/>
</dbReference>
<evidence type="ECO:0000256" key="1">
    <source>
        <dbReference type="PROSITE-ProRule" id="PRU00047"/>
    </source>
</evidence>
<dbReference type="PROSITE" id="PS50158">
    <property type="entry name" value="ZF_CCHC"/>
    <property type="match status" value="1"/>
</dbReference>